<keyword evidence="5 8" id="KW-0378">Hydrolase</keyword>
<reference evidence="10 11" key="1">
    <citation type="submission" date="2018-08" db="EMBL/GenBank/DDBJ databases">
        <title>A genome reference for cultivated species of the human gut microbiota.</title>
        <authorList>
            <person name="Zou Y."/>
            <person name="Xue W."/>
            <person name="Luo G."/>
        </authorList>
    </citation>
    <scope>NUCLEOTIDE SEQUENCE [LARGE SCALE GENOMIC DNA]</scope>
    <source>
        <strain evidence="10 11">AM25-6</strain>
    </source>
</reference>
<dbReference type="EMBL" id="QUSM01000002">
    <property type="protein sequence ID" value="RGD75253.1"/>
    <property type="molecule type" value="Genomic_DNA"/>
</dbReference>
<dbReference type="EC" id="3.1.3.15" evidence="3 8"/>
<dbReference type="GO" id="GO:0004401">
    <property type="term" value="F:histidinol-phosphatase activity"/>
    <property type="evidence" value="ECO:0007669"/>
    <property type="project" value="UniProtKB-UniRule"/>
</dbReference>
<dbReference type="SUPFAM" id="SSF89550">
    <property type="entry name" value="PHP domain-like"/>
    <property type="match status" value="1"/>
</dbReference>
<name>A0A3E3E1A0_9FIRM</name>
<dbReference type="RefSeq" id="WP_117531428.1">
    <property type="nucleotide sequence ID" value="NZ_QUSM01000002.1"/>
</dbReference>
<dbReference type="InterPro" id="IPR010140">
    <property type="entry name" value="Histidinol_P_phosphatase_HisJ"/>
</dbReference>
<evidence type="ECO:0000259" key="9">
    <source>
        <dbReference type="SMART" id="SM00481"/>
    </source>
</evidence>
<dbReference type="PANTHER" id="PTHR21039">
    <property type="entry name" value="HISTIDINOL PHOSPHATASE-RELATED"/>
    <property type="match status" value="1"/>
</dbReference>
<evidence type="ECO:0000256" key="3">
    <source>
        <dbReference type="ARBA" id="ARBA00013085"/>
    </source>
</evidence>
<gene>
    <name evidence="10" type="ORF">DW687_02705</name>
</gene>
<comment type="caution">
    <text evidence="10">The sequence shown here is derived from an EMBL/GenBank/DDBJ whole genome shotgun (WGS) entry which is preliminary data.</text>
</comment>
<organism evidence="10 11">
    <name type="scientific">Anaerofustis stercorihominis</name>
    <dbReference type="NCBI Taxonomy" id="214853"/>
    <lineage>
        <taxon>Bacteria</taxon>
        <taxon>Bacillati</taxon>
        <taxon>Bacillota</taxon>
        <taxon>Clostridia</taxon>
        <taxon>Eubacteriales</taxon>
        <taxon>Eubacteriaceae</taxon>
        <taxon>Anaerofustis</taxon>
    </lineage>
</organism>
<evidence type="ECO:0000256" key="2">
    <source>
        <dbReference type="ARBA" id="ARBA00009152"/>
    </source>
</evidence>
<dbReference type="Proteomes" id="UP000261212">
    <property type="component" value="Unassembled WGS sequence"/>
</dbReference>
<dbReference type="SMART" id="SM00481">
    <property type="entry name" value="POLIIIAc"/>
    <property type="match status" value="1"/>
</dbReference>
<accession>A0A3E3E1A0</accession>
<dbReference type="NCBIfam" id="TIGR01856">
    <property type="entry name" value="hisJ_fam"/>
    <property type="match status" value="1"/>
</dbReference>
<dbReference type="UniPathway" id="UPA00031">
    <property type="reaction ID" value="UER00013"/>
</dbReference>
<evidence type="ECO:0000256" key="1">
    <source>
        <dbReference type="ARBA" id="ARBA00004970"/>
    </source>
</evidence>
<protein>
    <recommendedName>
        <fullName evidence="3 8">Histidinol-phosphatase</fullName>
        <shortName evidence="8">HolPase</shortName>
        <ecNumber evidence="3 8">3.1.3.15</ecNumber>
    </recommendedName>
</protein>
<evidence type="ECO:0000256" key="8">
    <source>
        <dbReference type="RuleBase" id="RU366003"/>
    </source>
</evidence>
<evidence type="ECO:0000256" key="6">
    <source>
        <dbReference type="ARBA" id="ARBA00023102"/>
    </source>
</evidence>
<evidence type="ECO:0000256" key="7">
    <source>
        <dbReference type="ARBA" id="ARBA00049158"/>
    </source>
</evidence>
<evidence type="ECO:0000256" key="4">
    <source>
        <dbReference type="ARBA" id="ARBA00022605"/>
    </source>
</evidence>
<evidence type="ECO:0000313" key="11">
    <source>
        <dbReference type="Proteomes" id="UP000261212"/>
    </source>
</evidence>
<dbReference type="GO" id="GO:0005737">
    <property type="term" value="C:cytoplasm"/>
    <property type="evidence" value="ECO:0007669"/>
    <property type="project" value="TreeGrafter"/>
</dbReference>
<dbReference type="GO" id="GO:0000105">
    <property type="term" value="P:L-histidine biosynthetic process"/>
    <property type="evidence" value="ECO:0007669"/>
    <property type="project" value="UniProtKB-UniRule"/>
</dbReference>
<comment type="pathway">
    <text evidence="1 8">Amino-acid biosynthesis; L-histidine biosynthesis; L-histidine from 5-phospho-alpha-D-ribose 1-diphosphate: step 8/9.</text>
</comment>
<evidence type="ECO:0000313" key="10">
    <source>
        <dbReference type="EMBL" id="RGD75253.1"/>
    </source>
</evidence>
<keyword evidence="4 8" id="KW-0028">Amino-acid biosynthesis</keyword>
<sequence length="291" mass="33725">MKLIDYHIHTDLSGDSNAKLEDIVHTALKKNLSEIAITDHLEVIHSDGPYKTGNYDTTEPLFYPVKCVPPKLPINKDFSKLKEKIDTINEKNKGKIKVLFGVEISQADADLEFSKSFIKKNPFDIVLCSTHSLEKDIDLNYIDLSKCDINDIYIKYLEKMYKQLNEFSDFDIISHINYIIRYIYKDTKIRFDYSPYEDCLREIIKKIAHMQKGIEINTSGLFQGVNETFPSLWLVKIFKEYSGRIITVGSDAHDPEDIIRGYKYALELLKLAGFTKIASFEKRNIKFINID</sequence>
<dbReference type="Gene3D" id="3.20.20.140">
    <property type="entry name" value="Metal-dependent hydrolases"/>
    <property type="match status" value="1"/>
</dbReference>
<keyword evidence="6 8" id="KW-0368">Histidine biosynthesis</keyword>
<comment type="similarity">
    <text evidence="2 8">Belongs to the PHP hydrolase family. HisK subfamily.</text>
</comment>
<dbReference type="PANTHER" id="PTHR21039:SF0">
    <property type="entry name" value="HISTIDINOL-PHOSPHATASE"/>
    <property type="match status" value="1"/>
</dbReference>
<comment type="catalytic activity">
    <reaction evidence="7 8">
        <text>L-histidinol phosphate + H2O = L-histidinol + phosphate</text>
        <dbReference type="Rhea" id="RHEA:14465"/>
        <dbReference type="ChEBI" id="CHEBI:15377"/>
        <dbReference type="ChEBI" id="CHEBI:43474"/>
        <dbReference type="ChEBI" id="CHEBI:57699"/>
        <dbReference type="ChEBI" id="CHEBI:57980"/>
        <dbReference type="EC" id="3.1.3.15"/>
    </reaction>
</comment>
<proteinExistence type="inferred from homology"/>
<dbReference type="InterPro" id="IPR004013">
    <property type="entry name" value="PHP_dom"/>
</dbReference>
<evidence type="ECO:0000256" key="5">
    <source>
        <dbReference type="ARBA" id="ARBA00022801"/>
    </source>
</evidence>
<dbReference type="AlphaFoldDB" id="A0A3E3E1A0"/>
<dbReference type="InterPro" id="IPR003141">
    <property type="entry name" value="Pol/His_phosphatase_N"/>
</dbReference>
<dbReference type="InterPro" id="IPR016195">
    <property type="entry name" value="Pol/histidinol_Pase-like"/>
</dbReference>
<feature type="domain" description="Polymerase/histidinol phosphatase N-terminal" evidence="9">
    <location>
        <begin position="4"/>
        <end position="108"/>
    </location>
</feature>
<dbReference type="Pfam" id="PF02811">
    <property type="entry name" value="PHP"/>
    <property type="match status" value="1"/>
</dbReference>